<dbReference type="CTD" id="9671"/>
<name>A0A6P6IMP9_PUMCO</name>
<comment type="similarity">
    <text evidence="1">Belongs to the WSCD family.</text>
</comment>
<dbReference type="Gene3D" id="3.40.50.300">
    <property type="entry name" value="P-loop containing nucleotide triphosphate hydrolases"/>
    <property type="match status" value="1"/>
</dbReference>
<evidence type="ECO:0000259" key="3">
    <source>
        <dbReference type="PROSITE" id="PS51212"/>
    </source>
</evidence>
<gene>
    <name evidence="5" type="primary">WSCD2</name>
</gene>
<dbReference type="KEGG" id="pcoo:112870458"/>
<dbReference type="SUPFAM" id="SSF52540">
    <property type="entry name" value="P-loop containing nucleoside triphosphate hydrolases"/>
    <property type="match status" value="1"/>
</dbReference>
<evidence type="ECO:0000313" key="4">
    <source>
        <dbReference type="Proteomes" id="UP000515131"/>
    </source>
</evidence>
<protein>
    <submittedName>
        <fullName evidence="5">WSC domain-containing protein 2</fullName>
    </submittedName>
</protein>
<keyword evidence="2" id="KW-0677">Repeat</keyword>
<dbReference type="InterPro" id="IPR027417">
    <property type="entry name" value="P-loop_NTPase"/>
</dbReference>
<evidence type="ECO:0000313" key="5">
    <source>
        <dbReference type="RefSeq" id="XP_025789387.1"/>
    </source>
</evidence>
<proteinExistence type="inferred from homology"/>
<evidence type="ECO:0000256" key="1">
    <source>
        <dbReference type="ARBA" id="ARBA00010236"/>
    </source>
</evidence>
<dbReference type="InterPro" id="IPR051589">
    <property type="entry name" value="Sialate-O-sulfotransferase"/>
</dbReference>
<feature type="domain" description="WSC" evidence="3">
    <location>
        <begin position="126"/>
        <end position="218"/>
    </location>
</feature>
<dbReference type="InterPro" id="IPR002889">
    <property type="entry name" value="WSC_carb-bd"/>
</dbReference>
<dbReference type="AlphaFoldDB" id="A0A6P6IMP9"/>
<dbReference type="PANTHER" id="PTHR45964:SF7">
    <property type="entry name" value="SIALATE:O-SULFOTRANSFERASE 2"/>
    <property type="match status" value="1"/>
</dbReference>
<organism evidence="4 5">
    <name type="scientific">Puma concolor</name>
    <name type="common">Mountain lion</name>
    <name type="synonym">Felis concolor</name>
    <dbReference type="NCBI Taxonomy" id="9696"/>
    <lineage>
        <taxon>Eukaryota</taxon>
        <taxon>Metazoa</taxon>
        <taxon>Chordata</taxon>
        <taxon>Craniata</taxon>
        <taxon>Vertebrata</taxon>
        <taxon>Euteleostomi</taxon>
        <taxon>Mammalia</taxon>
        <taxon>Eutheria</taxon>
        <taxon>Laurasiatheria</taxon>
        <taxon>Carnivora</taxon>
        <taxon>Feliformia</taxon>
        <taxon>Felidae</taxon>
        <taxon>Felinae</taxon>
        <taxon>Puma</taxon>
    </lineage>
</organism>
<keyword evidence="4" id="KW-1185">Reference proteome</keyword>
<reference evidence="5" key="1">
    <citation type="submission" date="2025-08" db="UniProtKB">
        <authorList>
            <consortium name="RefSeq"/>
        </authorList>
    </citation>
    <scope>IDENTIFICATION</scope>
    <source>
        <tissue evidence="5">Blood</tissue>
    </source>
</reference>
<evidence type="ECO:0000256" key="2">
    <source>
        <dbReference type="ARBA" id="ARBA00022737"/>
    </source>
</evidence>
<dbReference type="Pfam" id="PF01822">
    <property type="entry name" value="WSC"/>
    <property type="match status" value="1"/>
</dbReference>
<accession>A0A6P6IMP9</accession>
<dbReference type="PROSITE" id="PS51212">
    <property type="entry name" value="WSC"/>
    <property type="match status" value="1"/>
</dbReference>
<dbReference type="SMART" id="SM00321">
    <property type="entry name" value="WSC"/>
    <property type="match status" value="2"/>
</dbReference>
<dbReference type="GeneID" id="112870458"/>
<dbReference type="RefSeq" id="XP_025789387.1">
    <property type="nucleotide sequence ID" value="XM_025933602.1"/>
</dbReference>
<sequence>MAKLWFKFQRYFRRKPVRFFTFLVLYLTAGSLVFLHSGFVGQPAISQSQASPAAGVQAEGAELPFLGDLHLGRGFRDTGEASNIARRYGPWFKGKDGSERAKLGDYGGAWSRALKGRIVREKEEERAKYIGCYLDDTQSRALRGVSFFDYKKMTIFRCQDNCAERGYLYAGLEFGAECYCGHKIQATNVSEAECDMECKGERSSVCGGANRLSVFRLQLAQESARRYGSAVFRGCFRRPDNLSLALPVTAAMPNMSVDKCVDLCTEKDKRSPPGSGPRCNWITRFSFSSVCSYGVDVDADNRCMDRRFLPAKSKQLIALASFPGAGNTWARHLIELATGFYTGSYYFDGSLYNKGFKGERDHWRSGRTICIKTHESGQKEIEAFDAAILLIRNPYKALMAEFNRKYGGHIGFAAHAHWKGKEWPEFVRNYAPWWATHTLDWLKFGKKVLVVHFEDLKRDLFVQLGRMVSLLGVAVREDRLLCVESQKDGNFKRSGLRKLEYDPYTADMQKVISAYIKMVDAALKGRNLTGVPDDYYPR</sequence>
<dbReference type="Proteomes" id="UP000515131">
    <property type="component" value="Unplaced"/>
</dbReference>
<dbReference type="PANTHER" id="PTHR45964">
    <property type="entry name" value="WSCD FAMILY MEMBER CG9164"/>
    <property type="match status" value="1"/>
</dbReference>